<dbReference type="InterPro" id="IPR002293">
    <property type="entry name" value="AA/rel_permease1"/>
</dbReference>
<proteinExistence type="predicted"/>
<dbReference type="STRING" id="32264.T1K1T9"/>
<dbReference type="HOGENOM" id="CLU_443019_0_0_1"/>
<dbReference type="EnsemblMetazoa" id="tetur04g02620.1">
    <property type="protein sequence ID" value="tetur04g02620.1"/>
    <property type="gene ID" value="tetur04g02620"/>
</dbReference>
<dbReference type="Gene3D" id="1.20.1740.10">
    <property type="entry name" value="Amino acid/polyamine transporter I"/>
    <property type="match status" value="1"/>
</dbReference>
<evidence type="ECO:0008006" key="8">
    <source>
        <dbReference type="Google" id="ProtNLM"/>
    </source>
</evidence>
<dbReference type="Proteomes" id="UP000015104">
    <property type="component" value="Unassembled WGS sequence"/>
</dbReference>
<evidence type="ECO:0000313" key="6">
    <source>
        <dbReference type="EnsemblMetazoa" id="tetur04g02620.1"/>
    </source>
</evidence>
<keyword evidence="4 5" id="KW-0472">Membrane</keyword>
<sequence>MSDSLIGVFKVFGRRKIAFQEGTDARMTRSLFIIDITCLGLSTTLGTGIFTLLAHAAKHETGPSVVLSFLIAAVASCLGGLCYSELSSRFPEGGPSYVYLYATLGEIWAFLVAWSMIFEYVIASSLAAKSLTSYLDNVTNGSLVNLFHIQTQSLQFLPGFEDHYLDLLSALIIVSIGALLSLDLKLSCLINNIAVFICSLVIAGIVMVALSDMDPENWTAGPGFFPNGVNGIFSAASLCFFAFHGYDIISSIAGETQHRIRIVPVGISLAFLLGLVACFSSSVAITLLIPYSLMDDNAPIIQTFTLRGYDAMKYLVILGATSGLCASIIATLLGLSRLLFTMSSDGLLPSSLSKYDSNKGTTSIATICALLLSSSVALTVQSSTLFLWLGFGSLLSYMFVSIAILSLRYGLPDQLPIEASELVQSDSSFDSISQSTPELTSPASYQPDLTCQVCLKAHQSQPENYICTPAQAGQPLTSTNFEAFNSFVNNNYSPPTVTRNVKPLRLKALQGSFTNSNCLLPHSFSDCLLTQRTFNCDTNKCKLCMGRPCLKPNRTFIKGANMYGTMDKPKPMTVDFLHNSKFISSIPKLESGLQLDVYSDSLDKLPTEKSSTKVSRK</sequence>
<feature type="transmembrane region" description="Helical" evidence="5">
    <location>
        <begin position="164"/>
        <end position="182"/>
    </location>
</feature>
<feature type="transmembrane region" description="Helical" evidence="5">
    <location>
        <begin position="189"/>
        <end position="211"/>
    </location>
</feature>
<dbReference type="eggNOG" id="KOG1286">
    <property type="taxonomic scope" value="Eukaryota"/>
</dbReference>
<feature type="transmembrane region" description="Helical" evidence="5">
    <location>
        <begin position="269"/>
        <end position="294"/>
    </location>
</feature>
<protein>
    <recommendedName>
        <fullName evidence="8">Cationic amino acid transporter C-terminal domain-containing protein</fullName>
    </recommendedName>
</protein>
<feature type="transmembrane region" description="Helical" evidence="5">
    <location>
        <begin position="65"/>
        <end position="86"/>
    </location>
</feature>
<keyword evidence="3 5" id="KW-1133">Transmembrane helix</keyword>
<organism evidence="6 7">
    <name type="scientific">Tetranychus urticae</name>
    <name type="common">Two-spotted spider mite</name>
    <dbReference type="NCBI Taxonomy" id="32264"/>
    <lineage>
        <taxon>Eukaryota</taxon>
        <taxon>Metazoa</taxon>
        <taxon>Ecdysozoa</taxon>
        <taxon>Arthropoda</taxon>
        <taxon>Chelicerata</taxon>
        <taxon>Arachnida</taxon>
        <taxon>Acari</taxon>
        <taxon>Acariformes</taxon>
        <taxon>Trombidiformes</taxon>
        <taxon>Prostigmata</taxon>
        <taxon>Eleutherengona</taxon>
        <taxon>Raphignathae</taxon>
        <taxon>Tetranychoidea</taxon>
        <taxon>Tetranychidae</taxon>
        <taxon>Tetranychus</taxon>
    </lineage>
</organism>
<dbReference type="PANTHER" id="PTHR43243:SF20">
    <property type="entry name" value="CATIONIC AMINO ACID TRANSPORTER 3"/>
    <property type="match status" value="1"/>
</dbReference>
<reference evidence="6" key="2">
    <citation type="submission" date="2015-06" db="UniProtKB">
        <authorList>
            <consortium name="EnsemblMetazoa"/>
        </authorList>
    </citation>
    <scope>IDENTIFICATION</scope>
</reference>
<dbReference type="PANTHER" id="PTHR43243">
    <property type="entry name" value="INNER MEMBRANE TRANSPORTER YGJI-RELATED"/>
    <property type="match status" value="1"/>
</dbReference>
<feature type="transmembrane region" description="Helical" evidence="5">
    <location>
        <begin position="31"/>
        <end position="53"/>
    </location>
</feature>
<comment type="subcellular location">
    <subcellularLocation>
        <location evidence="1">Membrane</location>
        <topology evidence="1">Multi-pass membrane protein</topology>
    </subcellularLocation>
</comment>
<dbReference type="GO" id="GO:0015171">
    <property type="term" value="F:amino acid transmembrane transporter activity"/>
    <property type="evidence" value="ECO:0007669"/>
    <property type="project" value="TreeGrafter"/>
</dbReference>
<reference evidence="7" key="1">
    <citation type="submission" date="2011-08" db="EMBL/GenBank/DDBJ databases">
        <authorList>
            <person name="Rombauts S."/>
        </authorList>
    </citation>
    <scope>NUCLEOTIDE SEQUENCE</scope>
    <source>
        <strain evidence="7">London</strain>
    </source>
</reference>
<feature type="transmembrane region" description="Helical" evidence="5">
    <location>
        <begin position="314"/>
        <end position="340"/>
    </location>
</feature>
<dbReference type="AlphaFoldDB" id="T1K1T9"/>
<evidence type="ECO:0000256" key="4">
    <source>
        <dbReference type="ARBA" id="ARBA00023136"/>
    </source>
</evidence>
<dbReference type="GO" id="GO:0005886">
    <property type="term" value="C:plasma membrane"/>
    <property type="evidence" value="ECO:0007669"/>
    <property type="project" value="TreeGrafter"/>
</dbReference>
<dbReference type="Pfam" id="PF13520">
    <property type="entry name" value="AA_permease_2"/>
    <property type="match status" value="1"/>
</dbReference>
<evidence type="ECO:0000256" key="1">
    <source>
        <dbReference type="ARBA" id="ARBA00004141"/>
    </source>
</evidence>
<keyword evidence="2 5" id="KW-0812">Transmembrane</keyword>
<feature type="transmembrane region" description="Helical" evidence="5">
    <location>
        <begin position="231"/>
        <end position="249"/>
    </location>
</feature>
<evidence type="ECO:0000256" key="3">
    <source>
        <dbReference type="ARBA" id="ARBA00022989"/>
    </source>
</evidence>
<evidence type="ECO:0000256" key="5">
    <source>
        <dbReference type="SAM" id="Phobius"/>
    </source>
</evidence>
<evidence type="ECO:0000256" key="2">
    <source>
        <dbReference type="ARBA" id="ARBA00022692"/>
    </source>
</evidence>
<name>T1K1T9_TETUR</name>
<accession>T1K1T9</accession>
<feature type="transmembrane region" description="Helical" evidence="5">
    <location>
        <begin position="98"/>
        <end position="123"/>
    </location>
</feature>
<keyword evidence="7" id="KW-1185">Reference proteome</keyword>
<feature type="transmembrane region" description="Helical" evidence="5">
    <location>
        <begin position="386"/>
        <end position="407"/>
    </location>
</feature>
<dbReference type="EMBL" id="CAEY01001357">
    <property type="status" value="NOT_ANNOTATED_CDS"/>
    <property type="molecule type" value="Genomic_DNA"/>
</dbReference>
<evidence type="ECO:0000313" key="7">
    <source>
        <dbReference type="Proteomes" id="UP000015104"/>
    </source>
</evidence>